<gene>
    <name evidence="2" type="ORF">CALMAC_LOCUS7704</name>
</gene>
<sequence length="474" mass="53166">MNYYLIAVKEFSLLKSKSGGSGFVAKIFKIRLMPYRMAAEGVNDAAPSLCKTTERDTSRSGGGGKRSQMAQTILSLPRPSAVVSGENSRKCKSQKGTVVAVIKCTYNMNMTPRWLHLEVATEKVLEDQHFLDIDFVGSIMHETTFVPVWRTGRGTLDPSPPTFYNVGMTQHNNVGNEYGKTLDLVVGNIHVDVSRAIPPIIEEDAYHPALHITVNAAGAPDESSCSSCAEAPKVVDDFFLACQKDADILLTEVLHYFRRDLLEVLEHKSGRFMVLCCHPFGKQANRTSFRAHHTIYQHPSAVLRSKILQIDLTRYDQLGTEHAAVLPYFKCFPSSLKWNPEVLFDDLSTRVLDSQITWCDQRTSALCTFRSKSTFSHFSDSHYGSSSGSWETPKSQKTIKIYCNLLLYATPRSLTDVRAKDRRMVVKAIQVVQQSNYVTSRFQLGSVLLQIGDNIMKTGVFQNVCRSLSSYYNR</sequence>
<evidence type="ECO:0000256" key="1">
    <source>
        <dbReference type="SAM" id="MobiDB-lite"/>
    </source>
</evidence>
<dbReference type="EMBL" id="CAACVG010007387">
    <property type="protein sequence ID" value="VEN45163.1"/>
    <property type="molecule type" value="Genomic_DNA"/>
</dbReference>
<protein>
    <submittedName>
        <fullName evidence="2">Uncharacterized protein</fullName>
    </submittedName>
</protein>
<evidence type="ECO:0000313" key="2">
    <source>
        <dbReference type="EMBL" id="VEN45163.1"/>
    </source>
</evidence>
<proteinExistence type="predicted"/>
<dbReference type="Proteomes" id="UP000410492">
    <property type="component" value="Unassembled WGS sequence"/>
</dbReference>
<organism evidence="2 3">
    <name type="scientific">Callosobruchus maculatus</name>
    <name type="common">Southern cowpea weevil</name>
    <name type="synonym">Pulse bruchid</name>
    <dbReference type="NCBI Taxonomy" id="64391"/>
    <lineage>
        <taxon>Eukaryota</taxon>
        <taxon>Metazoa</taxon>
        <taxon>Ecdysozoa</taxon>
        <taxon>Arthropoda</taxon>
        <taxon>Hexapoda</taxon>
        <taxon>Insecta</taxon>
        <taxon>Pterygota</taxon>
        <taxon>Neoptera</taxon>
        <taxon>Endopterygota</taxon>
        <taxon>Coleoptera</taxon>
        <taxon>Polyphaga</taxon>
        <taxon>Cucujiformia</taxon>
        <taxon>Chrysomeloidea</taxon>
        <taxon>Chrysomelidae</taxon>
        <taxon>Bruchinae</taxon>
        <taxon>Bruchini</taxon>
        <taxon>Callosobruchus</taxon>
    </lineage>
</organism>
<feature type="region of interest" description="Disordered" evidence="1">
    <location>
        <begin position="49"/>
        <end position="68"/>
    </location>
</feature>
<name>A0A653CBT2_CALMS</name>
<dbReference type="AlphaFoldDB" id="A0A653CBT2"/>
<accession>A0A653CBT2</accession>
<reference evidence="2 3" key="1">
    <citation type="submission" date="2019-01" db="EMBL/GenBank/DDBJ databases">
        <authorList>
            <person name="Sayadi A."/>
        </authorList>
    </citation>
    <scope>NUCLEOTIDE SEQUENCE [LARGE SCALE GENOMIC DNA]</scope>
</reference>
<keyword evidence="3" id="KW-1185">Reference proteome</keyword>
<evidence type="ECO:0000313" key="3">
    <source>
        <dbReference type="Proteomes" id="UP000410492"/>
    </source>
</evidence>